<dbReference type="VEuPathDB" id="FungiDB:PYU1_G002364"/>
<sequence>MDLSGFVRRFQSPTDDGHHQQLQTKPQGLTVDTSVMKDFKSKLNSLEHAKQEPQFDSPPGSGRSSTAATPTSARSHGDVPSDYQLRRRRSNSECLMFAKNRPGAEIPGPCKEYINGVKQILARSEEAQPALLRRRSSMSLKSGTMLGK</sequence>
<proteinExistence type="predicted"/>
<protein>
    <submittedName>
        <fullName evidence="2">Uncharacterized protein</fullName>
    </submittedName>
</protein>
<feature type="compositionally biased region" description="Polar residues" evidence="1">
    <location>
        <begin position="20"/>
        <end position="33"/>
    </location>
</feature>
<organism evidence="2 3">
    <name type="scientific">Globisporangium ultimum (strain ATCC 200006 / CBS 805.95 / DAOM BR144)</name>
    <name type="common">Pythium ultimum</name>
    <dbReference type="NCBI Taxonomy" id="431595"/>
    <lineage>
        <taxon>Eukaryota</taxon>
        <taxon>Sar</taxon>
        <taxon>Stramenopiles</taxon>
        <taxon>Oomycota</taxon>
        <taxon>Peronosporomycetes</taxon>
        <taxon>Pythiales</taxon>
        <taxon>Pythiaceae</taxon>
        <taxon>Globisporangium</taxon>
    </lineage>
</organism>
<accession>K3WBM6</accession>
<dbReference type="HOGENOM" id="CLU_130163_0_0_1"/>
<reference evidence="2" key="3">
    <citation type="submission" date="2014-11" db="UniProtKB">
        <authorList>
            <consortium name="EnsemblProtists"/>
        </authorList>
    </citation>
    <scope>IDENTIFICATION</scope>
    <source>
        <strain evidence="2">DAOM BR144</strain>
    </source>
</reference>
<evidence type="ECO:0000313" key="3">
    <source>
        <dbReference type="Proteomes" id="UP000019132"/>
    </source>
</evidence>
<feature type="compositionally biased region" description="Low complexity" evidence="1">
    <location>
        <begin position="60"/>
        <end position="74"/>
    </location>
</feature>
<dbReference type="AlphaFoldDB" id="K3WBM6"/>
<dbReference type="Proteomes" id="UP000019132">
    <property type="component" value="Unassembled WGS sequence"/>
</dbReference>
<reference evidence="3" key="2">
    <citation type="submission" date="2010-04" db="EMBL/GenBank/DDBJ databases">
        <authorList>
            <person name="Buell R."/>
            <person name="Hamilton J."/>
            <person name="Hostetler J."/>
        </authorList>
    </citation>
    <scope>NUCLEOTIDE SEQUENCE [LARGE SCALE GENOMIC DNA]</scope>
    <source>
        <strain evidence="3">DAOM:BR144</strain>
    </source>
</reference>
<feature type="region of interest" description="Disordered" evidence="1">
    <location>
        <begin position="1"/>
        <end position="87"/>
    </location>
</feature>
<reference evidence="3" key="1">
    <citation type="journal article" date="2010" name="Genome Biol.">
        <title>Genome sequence of the necrotrophic plant pathogen Pythium ultimum reveals original pathogenicity mechanisms and effector repertoire.</title>
        <authorList>
            <person name="Levesque C.A."/>
            <person name="Brouwer H."/>
            <person name="Cano L."/>
            <person name="Hamilton J.P."/>
            <person name="Holt C."/>
            <person name="Huitema E."/>
            <person name="Raffaele S."/>
            <person name="Robideau G.P."/>
            <person name="Thines M."/>
            <person name="Win J."/>
            <person name="Zerillo M.M."/>
            <person name="Beakes G.W."/>
            <person name="Boore J.L."/>
            <person name="Busam D."/>
            <person name="Dumas B."/>
            <person name="Ferriera S."/>
            <person name="Fuerstenberg S.I."/>
            <person name="Gachon C.M."/>
            <person name="Gaulin E."/>
            <person name="Govers F."/>
            <person name="Grenville-Briggs L."/>
            <person name="Horner N."/>
            <person name="Hostetler J."/>
            <person name="Jiang R.H."/>
            <person name="Johnson J."/>
            <person name="Krajaejun T."/>
            <person name="Lin H."/>
            <person name="Meijer H.J."/>
            <person name="Moore B."/>
            <person name="Morris P."/>
            <person name="Phuntmart V."/>
            <person name="Puiu D."/>
            <person name="Shetty J."/>
            <person name="Stajich J.E."/>
            <person name="Tripathy S."/>
            <person name="Wawra S."/>
            <person name="van West P."/>
            <person name="Whitty B.R."/>
            <person name="Coutinho P.M."/>
            <person name="Henrissat B."/>
            <person name="Martin F."/>
            <person name="Thomas P.D."/>
            <person name="Tyler B.M."/>
            <person name="De Vries R.P."/>
            <person name="Kamoun S."/>
            <person name="Yandell M."/>
            <person name="Tisserat N."/>
            <person name="Buell C.R."/>
        </authorList>
    </citation>
    <scope>NUCLEOTIDE SEQUENCE</scope>
    <source>
        <strain evidence="3">DAOM:BR144</strain>
    </source>
</reference>
<feature type="compositionally biased region" description="Basic and acidic residues" evidence="1">
    <location>
        <begin position="35"/>
        <end position="53"/>
    </location>
</feature>
<dbReference type="eggNOG" id="ENOG502S7TV">
    <property type="taxonomic scope" value="Eukaryota"/>
</dbReference>
<dbReference type="InParanoid" id="K3WBM6"/>
<dbReference type="EnsemblProtists" id="PYU1_T002367">
    <property type="protein sequence ID" value="PYU1_T002367"/>
    <property type="gene ID" value="PYU1_G002364"/>
</dbReference>
<evidence type="ECO:0000313" key="2">
    <source>
        <dbReference type="EnsemblProtists" id="PYU1_T002367"/>
    </source>
</evidence>
<keyword evidence="3" id="KW-1185">Reference proteome</keyword>
<name>K3WBM6_GLOUD</name>
<evidence type="ECO:0000256" key="1">
    <source>
        <dbReference type="SAM" id="MobiDB-lite"/>
    </source>
</evidence>